<evidence type="ECO:0000313" key="1">
    <source>
        <dbReference type="EMBL" id="MFD1363037.1"/>
    </source>
</evidence>
<dbReference type="Proteomes" id="UP001597178">
    <property type="component" value="Unassembled WGS sequence"/>
</dbReference>
<protein>
    <submittedName>
        <fullName evidence="1">DUF2624 domain-containing protein</fullName>
    </submittedName>
</protein>
<dbReference type="InterPro" id="IPR020277">
    <property type="entry name" value="DUF2624"/>
</dbReference>
<comment type="caution">
    <text evidence="1">The sequence shown here is derived from an EMBL/GenBank/DDBJ whole genome shotgun (WGS) entry which is preliminary data.</text>
</comment>
<sequence length="94" mass="10977">MSTFIKQMVNKKIKQLTPDELLHYAQQYNFSISREQAKAITAYLHQIDIDPFDPGFRAKMFKELARMTDKNTADQAQSLFQKIIKSYGIEALFK</sequence>
<evidence type="ECO:0000313" key="2">
    <source>
        <dbReference type="Proteomes" id="UP001597178"/>
    </source>
</evidence>
<dbReference type="EMBL" id="JBHTNH010000029">
    <property type="protein sequence ID" value="MFD1363037.1"/>
    <property type="molecule type" value="Genomic_DNA"/>
</dbReference>
<name>A0ABW3ZX94_9BACI</name>
<dbReference type="RefSeq" id="WP_382402168.1">
    <property type="nucleotide sequence ID" value="NZ_JBHTNH010000029.1"/>
</dbReference>
<gene>
    <name evidence="1" type="ORF">ACFQ4A_15380</name>
</gene>
<reference evidence="2" key="1">
    <citation type="journal article" date="2019" name="Int. J. Syst. Evol. Microbiol.">
        <title>The Global Catalogue of Microorganisms (GCM) 10K type strain sequencing project: providing services to taxonomists for standard genome sequencing and annotation.</title>
        <authorList>
            <consortium name="The Broad Institute Genomics Platform"/>
            <consortium name="The Broad Institute Genome Sequencing Center for Infectious Disease"/>
            <person name="Wu L."/>
            <person name="Ma J."/>
        </authorList>
    </citation>
    <scope>NUCLEOTIDE SEQUENCE [LARGE SCALE GENOMIC DNA]</scope>
    <source>
        <strain evidence="2">CCUG 54822</strain>
    </source>
</reference>
<accession>A0ABW3ZX94</accession>
<dbReference type="Pfam" id="PF11116">
    <property type="entry name" value="DUF2624"/>
    <property type="match status" value="1"/>
</dbReference>
<proteinExistence type="predicted"/>
<organism evidence="1 2">
    <name type="scientific">Lentibacillus salinarum</name>
    <dbReference type="NCBI Taxonomy" id="446820"/>
    <lineage>
        <taxon>Bacteria</taxon>
        <taxon>Bacillati</taxon>
        <taxon>Bacillota</taxon>
        <taxon>Bacilli</taxon>
        <taxon>Bacillales</taxon>
        <taxon>Bacillaceae</taxon>
        <taxon>Lentibacillus</taxon>
    </lineage>
</organism>
<keyword evidence="2" id="KW-1185">Reference proteome</keyword>